<feature type="domain" description="Transcription regulator PadR N-terminal" evidence="2">
    <location>
        <begin position="16"/>
        <end position="91"/>
    </location>
</feature>
<dbReference type="Proteomes" id="UP000501705">
    <property type="component" value="Chromosome"/>
</dbReference>
<reference evidence="3 4" key="1">
    <citation type="journal article" date="2019" name="ACS Chem. Biol.">
        <title>Identification and Mobilization of a Cryptic Antibiotic Biosynthesis Gene Locus from a Human-Pathogenic Nocardia Isolate.</title>
        <authorList>
            <person name="Herisse M."/>
            <person name="Ishida K."/>
            <person name="Porter J.L."/>
            <person name="Howden B."/>
            <person name="Hertweck C."/>
            <person name="Stinear T.P."/>
            <person name="Pidot S.J."/>
        </authorList>
    </citation>
    <scope>NUCLEOTIDE SEQUENCE [LARGE SCALE GENOMIC DNA]</scope>
    <source>
        <strain evidence="3 4">AUSMDU00024985</strain>
    </source>
</reference>
<sequence length="229" mass="25532">MGQQARPAVTPLGIAVLALLEERPMHPYEMFQLLIARREDVLVKVRPGSLYHTVARLAEQQMVQADGVDRDGNRPERTTYRITEGGRTALRARIAEIVRYPAPEYPMFPVALAELHNLPLAEVIALLRERVGHLEADRADVATMITWADERRVPRRYVVTLPYLHAMLDAEIAWVNGFLDELAGGAMPWETFDAHTGTRETDHHHVWSSGTEAAAPVARRGAIGTAPPP</sequence>
<dbReference type="AlphaFoldDB" id="A0A6G9XYF6"/>
<dbReference type="InterPro" id="IPR036390">
    <property type="entry name" value="WH_DNA-bd_sf"/>
</dbReference>
<dbReference type="SUPFAM" id="SSF46785">
    <property type="entry name" value="Winged helix' DNA-binding domain"/>
    <property type="match status" value="1"/>
</dbReference>
<dbReference type="Gene3D" id="1.10.10.10">
    <property type="entry name" value="Winged helix-like DNA-binding domain superfamily/Winged helix DNA-binding domain"/>
    <property type="match status" value="1"/>
</dbReference>
<proteinExistence type="predicted"/>
<dbReference type="EMBL" id="CP046171">
    <property type="protein sequence ID" value="QIS05979.1"/>
    <property type="molecule type" value="Genomic_DNA"/>
</dbReference>
<dbReference type="Pfam" id="PF03551">
    <property type="entry name" value="PadR"/>
    <property type="match status" value="1"/>
</dbReference>
<evidence type="ECO:0000313" key="3">
    <source>
        <dbReference type="EMBL" id="QIS05979.1"/>
    </source>
</evidence>
<name>A0A6G9XYF6_NOCBR</name>
<evidence type="ECO:0000259" key="2">
    <source>
        <dbReference type="Pfam" id="PF03551"/>
    </source>
</evidence>
<organism evidence="3 4">
    <name type="scientific">Nocardia brasiliensis</name>
    <dbReference type="NCBI Taxonomy" id="37326"/>
    <lineage>
        <taxon>Bacteria</taxon>
        <taxon>Bacillati</taxon>
        <taxon>Actinomycetota</taxon>
        <taxon>Actinomycetes</taxon>
        <taxon>Mycobacteriales</taxon>
        <taxon>Nocardiaceae</taxon>
        <taxon>Nocardia</taxon>
    </lineage>
</organism>
<evidence type="ECO:0000256" key="1">
    <source>
        <dbReference type="SAM" id="MobiDB-lite"/>
    </source>
</evidence>
<dbReference type="InterPro" id="IPR036388">
    <property type="entry name" value="WH-like_DNA-bd_sf"/>
</dbReference>
<dbReference type="PANTHER" id="PTHR43252">
    <property type="entry name" value="TRANSCRIPTIONAL REGULATOR YQJI"/>
    <property type="match status" value="1"/>
</dbReference>
<protein>
    <submittedName>
        <fullName evidence="3">PadR family transcriptional regulator</fullName>
    </submittedName>
</protein>
<dbReference type="RefSeq" id="WP_167465030.1">
    <property type="nucleotide sequence ID" value="NZ_CP046171.1"/>
</dbReference>
<evidence type="ECO:0000313" key="4">
    <source>
        <dbReference type="Proteomes" id="UP000501705"/>
    </source>
</evidence>
<dbReference type="PANTHER" id="PTHR43252:SF2">
    <property type="entry name" value="TRANSCRIPTION REGULATOR, PADR-LIKE FAMILY"/>
    <property type="match status" value="1"/>
</dbReference>
<gene>
    <name evidence="3" type="ORF">F5X71_29985</name>
</gene>
<dbReference type="InterPro" id="IPR005149">
    <property type="entry name" value="Tscrpt_reg_PadR_N"/>
</dbReference>
<accession>A0A6G9XYF6</accession>
<feature type="region of interest" description="Disordered" evidence="1">
    <location>
        <begin position="206"/>
        <end position="229"/>
    </location>
</feature>